<dbReference type="EMBL" id="CP144540">
    <property type="protein sequence ID" value="WWC65552.1"/>
    <property type="molecule type" value="Genomic_DNA"/>
</dbReference>
<dbReference type="EMBL" id="KI894035">
    <property type="protein sequence ID" value="OBR82737.1"/>
    <property type="molecule type" value="Genomic_DNA"/>
</dbReference>
<feature type="region of interest" description="Disordered" evidence="1">
    <location>
        <begin position="1"/>
        <end position="45"/>
    </location>
</feature>
<evidence type="ECO:0000313" key="3">
    <source>
        <dbReference type="EMBL" id="WWC65552.1"/>
    </source>
</evidence>
<gene>
    <name evidence="2" type="ORF">I303_07504</name>
    <name evidence="3" type="ORF">I303_108170</name>
</gene>
<dbReference type="RefSeq" id="XP_018260579.1">
    <property type="nucleotide sequence ID" value="XM_018410769.1"/>
</dbReference>
<reference evidence="3" key="2">
    <citation type="submission" date="2013-07" db="EMBL/GenBank/DDBJ databases">
        <authorList>
            <consortium name="The Broad Institute Genome Sequencing Platform"/>
            <person name="Cuomo C."/>
            <person name="Litvintseva A."/>
            <person name="Chen Y."/>
            <person name="Heitman J."/>
            <person name="Sun S."/>
            <person name="Springer D."/>
            <person name="Dromer F."/>
            <person name="Young S.K."/>
            <person name="Zeng Q."/>
            <person name="Gargeya S."/>
            <person name="Fitzgerald M."/>
            <person name="Abouelleil A."/>
            <person name="Alvarado L."/>
            <person name="Berlin A.M."/>
            <person name="Chapman S.B."/>
            <person name="Dewar J."/>
            <person name="Goldberg J."/>
            <person name="Griggs A."/>
            <person name="Gujja S."/>
            <person name="Hansen M."/>
            <person name="Howarth C."/>
            <person name="Imamovic A."/>
            <person name="Larimer J."/>
            <person name="McCowan C."/>
            <person name="Murphy C."/>
            <person name="Pearson M."/>
            <person name="Priest M."/>
            <person name="Roberts A."/>
            <person name="Saif S."/>
            <person name="Shea T."/>
            <person name="Sykes S."/>
            <person name="Wortman J."/>
            <person name="Nusbaum C."/>
            <person name="Birren B."/>
        </authorList>
    </citation>
    <scope>NUCLEOTIDE SEQUENCE</scope>
    <source>
        <strain evidence="3">CBS 10117</strain>
    </source>
</reference>
<name>A0A1A5ZY45_9TREE</name>
<evidence type="ECO:0000313" key="4">
    <source>
        <dbReference type="Proteomes" id="UP000078595"/>
    </source>
</evidence>
<accession>A0A1A5ZY45</accession>
<proteinExistence type="predicted"/>
<dbReference type="VEuPathDB" id="FungiDB:I303_07504"/>
<dbReference type="OrthoDB" id="2596991at2759"/>
<reference evidence="2" key="1">
    <citation type="submission" date="2013-07" db="EMBL/GenBank/DDBJ databases">
        <title>The Genome Sequence of Cryptococcus dejecticola CBS10117.</title>
        <authorList>
            <consortium name="The Broad Institute Genome Sequencing Platform"/>
            <person name="Cuomo C."/>
            <person name="Litvintseva A."/>
            <person name="Chen Y."/>
            <person name="Heitman J."/>
            <person name="Sun S."/>
            <person name="Springer D."/>
            <person name="Dromer F."/>
            <person name="Young S.K."/>
            <person name="Zeng Q."/>
            <person name="Gargeya S."/>
            <person name="Fitzgerald M."/>
            <person name="Abouelleil A."/>
            <person name="Alvarado L."/>
            <person name="Berlin A.M."/>
            <person name="Chapman S.B."/>
            <person name="Dewar J."/>
            <person name="Goldberg J."/>
            <person name="Griggs A."/>
            <person name="Gujja S."/>
            <person name="Hansen M."/>
            <person name="Howarth C."/>
            <person name="Imamovic A."/>
            <person name="Larimer J."/>
            <person name="McCowan C."/>
            <person name="Murphy C."/>
            <person name="Pearson M."/>
            <person name="Priest M."/>
            <person name="Roberts A."/>
            <person name="Saif S."/>
            <person name="Shea T."/>
            <person name="Sykes S."/>
            <person name="Wortman J."/>
            <person name="Nusbaum C."/>
            <person name="Birren B."/>
        </authorList>
    </citation>
    <scope>NUCLEOTIDE SEQUENCE [LARGE SCALE GENOMIC DNA]</scope>
    <source>
        <strain evidence="2">CBS 10117</strain>
    </source>
</reference>
<evidence type="ECO:0000256" key="1">
    <source>
        <dbReference type="SAM" id="MobiDB-lite"/>
    </source>
</evidence>
<organism evidence="2">
    <name type="scientific">Kwoniella dejecticola CBS 10117</name>
    <dbReference type="NCBI Taxonomy" id="1296121"/>
    <lineage>
        <taxon>Eukaryota</taxon>
        <taxon>Fungi</taxon>
        <taxon>Dikarya</taxon>
        <taxon>Basidiomycota</taxon>
        <taxon>Agaricomycotina</taxon>
        <taxon>Tremellomycetes</taxon>
        <taxon>Tremellales</taxon>
        <taxon>Cryptococcaceae</taxon>
        <taxon>Kwoniella</taxon>
    </lineage>
</organism>
<dbReference type="GeneID" id="28971203"/>
<dbReference type="Proteomes" id="UP000078595">
    <property type="component" value="Chromosome 11"/>
</dbReference>
<dbReference type="AlphaFoldDB" id="A0A1A5ZY45"/>
<feature type="compositionally biased region" description="Polar residues" evidence="1">
    <location>
        <begin position="1"/>
        <end position="16"/>
    </location>
</feature>
<dbReference type="KEGG" id="kdj:28971203"/>
<protein>
    <submittedName>
        <fullName evidence="2">Uncharacterized protein</fullName>
    </submittedName>
</protein>
<reference evidence="3" key="3">
    <citation type="submission" date="2024-02" db="EMBL/GenBank/DDBJ databases">
        <title>Comparative genomics of Cryptococcus and Kwoniella reveals pathogenesis evolution and contrasting modes of karyotype evolution via chromosome fusion or intercentromeric recombination.</title>
        <authorList>
            <person name="Coelho M.A."/>
            <person name="David-Palma M."/>
            <person name="Shea T."/>
            <person name="Bowers K."/>
            <person name="McGinley-Smith S."/>
            <person name="Mohammad A.W."/>
            <person name="Gnirke A."/>
            <person name="Yurkov A.M."/>
            <person name="Nowrousian M."/>
            <person name="Sun S."/>
            <person name="Cuomo C.A."/>
            <person name="Heitman J."/>
        </authorList>
    </citation>
    <scope>NUCLEOTIDE SEQUENCE</scope>
    <source>
        <strain evidence="3">CBS 10117</strain>
    </source>
</reference>
<evidence type="ECO:0000313" key="2">
    <source>
        <dbReference type="EMBL" id="OBR82737.1"/>
    </source>
</evidence>
<sequence length="242" mass="26013">MSTDIIQNSSTFNDQSYNDRVEGDQECPSPSLKSSQRPPLPADLQIASTPSIPVLALPIPLISLPSHTPSQSKGIAPIPTKQIPEDGIPNSVRDLRSLASSVGYSTLKPCGPNSLAISEYASTVKPPVGGSIASFGGQLRRLDKSFLEHLINTSSKRTRGSISSESSTIQAGEVVKGEKRGIDEVEVEWCVHCGKESLREDMVLMHVDLLSGAKMQDHQDQGEEGVDVVGTSLQWVCHDCHT</sequence>
<keyword evidence="4" id="KW-1185">Reference proteome</keyword>